<dbReference type="InterPro" id="IPR002052">
    <property type="entry name" value="DNA_methylase_N6_adenine_CS"/>
</dbReference>
<dbReference type="PANTHER" id="PTHR13370:SF3">
    <property type="entry name" value="TRNA (GUANINE(10)-N2)-METHYLTRANSFERASE HOMOLOG"/>
    <property type="match status" value="1"/>
</dbReference>
<dbReference type="STRING" id="1192034.CAP_6076"/>
<feature type="domain" description="DNA methylase N-4/N-6" evidence="6">
    <location>
        <begin position="30"/>
        <end position="306"/>
    </location>
</feature>
<evidence type="ECO:0000256" key="4">
    <source>
        <dbReference type="RuleBase" id="RU362026"/>
    </source>
</evidence>
<dbReference type="Pfam" id="PF01555">
    <property type="entry name" value="N6_N4_Mtase"/>
    <property type="match status" value="1"/>
</dbReference>
<name>A0A017THJ5_9BACT</name>
<dbReference type="PANTHER" id="PTHR13370">
    <property type="entry name" value="RNA METHYLASE-RELATED"/>
    <property type="match status" value="1"/>
</dbReference>
<dbReference type="RefSeq" id="WP_052374130.1">
    <property type="nucleotide sequence ID" value="NZ_ASRX01000005.1"/>
</dbReference>
<dbReference type="GO" id="GO:0005737">
    <property type="term" value="C:cytoplasm"/>
    <property type="evidence" value="ECO:0007669"/>
    <property type="project" value="TreeGrafter"/>
</dbReference>
<dbReference type="GO" id="GO:0008170">
    <property type="term" value="F:N-methyltransferase activity"/>
    <property type="evidence" value="ECO:0007669"/>
    <property type="project" value="InterPro"/>
</dbReference>
<proteinExistence type="inferred from homology"/>
<dbReference type="OrthoDB" id="9800801at2"/>
<evidence type="ECO:0000313" key="8">
    <source>
        <dbReference type="Proteomes" id="UP000019678"/>
    </source>
</evidence>
<dbReference type="SUPFAM" id="SSF53335">
    <property type="entry name" value="S-adenosyl-L-methionine-dependent methyltransferases"/>
    <property type="match status" value="1"/>
</dbReference>
<accession>A0A017THJ5</accession>
<dbReference type="EMBL" id="ASRX01000005">
    <property type="protein sequence ID" value="EYF08315.1"/>
    <property type="molecule type" value="Genomic_DNA"/>
</dbReference>
<dbReference type="EC" id="2.1.1.-" evidence="4"/>
<sequence>MLREAAGPGSALHCGDNLHVLRHAIPEASVDLVYLDPPFQSGRSYGVSAALRNRKTGARPVHAFEDTWRWGPDAEAAYQDVLQAGGPAAGAVRALRGLTGDTDLMAYLCMMAPRLAALHRALKPTGSLYLHCDPSASHYLKVLLDAIFGPACFRNEVVWRYRRWPATARHFQRMHDVLLVYARSPSGEHKFRTLYGYEKLADSTLKTFGTRKQRADFSGGHRKPGTEDTETQGPPLSDVWEIGVIAAIGRERLGYPTQKPEALLERVLLASSDEGDVILDPFCGSGTTLAVAQRLGRRWIGIDVSHLALGLVKHRLAAAFGPELAYTLHGEPRTLDEACALAARDPRQLTYWLLGRVGARPVDRALTPDPAVDGRLLSSAPASRASSPALSRCAAPHQTLLAVDPGAPTPERVRALAAAVDREQAERGVILALHAPGRDALAHVDAAGSFPGLTGPEPRLRILTVAEILAGARVDMPSRPPLARTRPAPARPARRAV</sequence>
<comment type="caution">
    <text evidence="7">The sequence shown here is derived from an EMBL/GenBank/DDBJ whole genome shotgun (WGS) entry which is preliminary data.</text>
</comment>
<dbReference type="InterPro" id="IPR002941">
    <property type="entry name" value="DNA_methylase_N4/N6"/>
</dbReference>
<evidence type="ECO:0000256" key="3">
    <source>
        <dbReference type="ARBA" id="ARBA00022679"/>
    </source>
</evidence>
<keyword evidence="3" id="KW-0808">Transferase</keyword>
<protein>
    <recommendedName>
        <fullName evidence="4">Methyltransferase</fullName>
        <ecNumber evidence="4">2.1.1.-</ecNumber>
    </recommendedName>
</protein>
<dbReference type="PRINTS" id="PR00508">
    <property type="entry name" value="S21N4MTFRASE"/>
</dbReference>
<evidence type="ECO:0000256" key="2">
    <source>
        <dbReference type="ARBA" id="ARBA00022603"/>
    </source>
</evidence>
<dbReference type="eggNOG" id="COG2189">
    <property type="taxonomic scope" value="Bacteria"/>
</dbReference>
<organism evidence="7 8">
    <name type="scientific">Chondromyces apiculatus DSM 436</name>
    <dbReference type="NCBI Taxonomy" id="1192034"/>
    <lineage>
        <taxon>Bacteria</taxon>
        <taxon>Pseudomonadati</taxon>
        <taxon>Myxococcota</taxon>
        <taxon>Polyangia</taxon>
        <taxon>Polyangiales</taxon>
        <taxon>Polyangiaceae</taxon>
        <taxon>Chondromyces</taxon>
    </lineage>
</organism>
<feature type="region of interest" description="Disordered" evidence="5">
    <location>
        <begin position="477"/>
        <end position="497"/>
    </location>
</feature>
<dbReference type="Proteomes" id="UP000019678">
    <property type="component" value="Unassembled WGS sequence"/>
</dbReference>
<dbReference type="AlphaFoldDB" id="A0A017THJ5"/>
<dbReference type="GO" id="GO:0003677">
    <property type="term" value="F:DNA binding"/>
    <property type="evidence" value="ECO:0007669"/>
    <property type="project" value="InterPro"/>
</dbReference>
<dbReference type="PROSITE" id="PS00092">
    <property type="entry name" value="N6_MTASE"/>
    <property type="match status" value="1"/>
</dbReference>
<evidence type="ECO:0000259" key="6">
    <source>
        <dbReference type="Pfam" id="PF01555"/>
    </source>
</evidence>
<evidence type="ECO:0000313" key="7">
    <source>
        <dbReference type="EMBL" id="EYF08315.1"/>
    </source>
</evidence>
<dbReference type="InterPro" id="IPR001091">
    <property type="entry name" value="RM_Methyltransferase"/>
</dbReference>
<dbReference type="Gene3D" id="3.40.50.150">
    <property type="entry name" value="Vaccinia Virus protein VP39"/>
    <property type="match status" value="1"/>
</dbReference>
<evidence type="ECO:0000256" key="5">
    <source>
        <dbReference type="SAM" id="MobiDB-lite"/>
    </source>
</evidence>
<reference evidence="7 8" key="1">
    <citation type="submission" date="2013-05" db="EMBL/GenBank/DDBJ databases">
        <title>Genome assembly of Chondromyces apiculatus DSM 436.</title>
        <authorList>
            <person name="Sharma G."/>
            <person name="Khatri I."/>
            <person name="Kaur C."/>
            <person name="Mayilraj S."/>
            <person name="Subramanian S."/>
        </authorList>
    </citation>
    <scope>NUCLEOTIDE SEQUENCE [LARGE SCALE GENOMIC DNA]</scope>
    <source>
        <strain evidence="7 8">DSM 436</strain>
    </source>
</reference>
<evidence type="ECO:0000256" key="1">
    <source>
        <dbReference type="ARBA" id="ARBA00006594"/>
    </source>
</evidence>
<feature type="region of interest" description="Disordered" evidence="5">
    <location>
        <begin position="214"/>
        <end position="233"/>
    </location>
</feature>
<comment type="similarity">
    <text evidence="1 4">Belongs to the N(4)/N(6)-methyltransferase family.</text>
</comment>
<gene>
    <name evidence="7" type="ORF">CAP_6076</name>
</gene>
<keyword evidence="2" id="KW-0489">Methyltransferase</keyword>
<dbReference type="InterPro" id="IPR029063">
    <property type="entry name" value="SAM-dependent_MTases_sf"/>
</dbReference>
<dbReference type="GO" id="GO:0032259">
    <property type="term" value="P:methylation"/>
    <property type="evidence" value="ECO:0007669"/>
    <property type="project" value="UniProtKB-KW"/>
</dbReference>
<keyword evidence="8" id="KW-1185">Reference proteome</keyword>